<proteinExistence type="predicted"/>
<organism evidence="1 2">
    <name type="scientific">Streptomyces gamaensis</name>
    <dbReference type="NCBI Taxonomy" id="1763542"/>
    <lineage>
        <taxon>Bacteria</taxon>
        <taxon>Bacillati</taxon>
        <taxon>Actinomycetota</taxon>
        <taxon>Actinomycetes</taxon>
        <taxon>Kitasatosporales</taxon>
        <taxon>Streptomycetaceae</taxon>
        <taxon>Streptomyces</taxon>
    </lineage>
</organism>
<accession>A0ABW0YZH1</accession>
<sequence>MTRFCELLGTDFDGEPTDDVDDVIFGAFDDPAHRDRVPGLTALMNDPAVPESERFLACLALTTWGEQAGYEAVIRAAADPKRSPWYETLIDRKFSVDSTFTQLAEAASDKDLAEEKGTLPLRTEALRALVRIADTEYFEGKLGELFDCAVLVELIDDIREVVERGVRSLEAGERHLFDLPTQLVDLATAVAMADGRLGAGLAESVLNVAPSRRALLHAVAVVHRAKGVEGQRFAAYLVAAGGEEVRSRVREALGE</sequence>
<dbReference type="RefSeq" id="WP_390317356.1">
    <property type="nucleotide sequence ID" value="NZ_JBHSPB010000010.1"/>
</dbReference>
<evidence type="ECO:0000313" key="2">
    <source>
        <dbReference type="Proteomes" id="UP001596083"/>
    </source>
</evidence>
<evidence type="ECO:0008006" key="3">
    <source>
        <dbReference type="Google" id="ProtNLM"/>
    </source>
</evidence>
<name>A0ABW0YZH1_9ACTN</name>
<protein>
    <recommendedName>
        <fullName evidence="3">HEAT repeat domain-containing protein</fullName>
    </recommendedName>
</protein>
<evidence type="ECO:0000313" key="1">
    <source>
        <dbReference type="EMBL" id="MFC5721994.1"/>
    </source>
</evidence>
<keyword evidence="2" id="KW-1185">Reference proteome</keyword>
<dbReference type="Proteomes" id="UP001596083">
    <property type="component" value="Unassembled WGS sequence"/>
</dbReference>
<gene>
    <name evidence="1" type="ORF">ACFP1Z_17645</name>
</gene>
<reference evidence="2" key="1">
    <citation type="journal article" date="2019" name="Int. J. Syst. Evol. Microbiol.">
        <title>The Global Catalogue of Microorganisms (GCM) 10K type strain sequencing project: providing services to taxonomists for standard genome sequencing and annotation.</title>
        <authorList>
            <consortium name="The Broad Institute Genomics Platform"/>
            <consortium name="The Broad Institute Genome Sequencing Center for Infectious Disease"/>
            <person name="Wu L."/>
            <person name="Ma J."/>
        </authorList>
    </citation>
    <scope>NUCLEOTIDE SEQUENCE [LARGE SCALE GENOMIC DNA]</scope>
    <source>
        <strain evidence="2">CGMCC 4.7304</strain>
    </source>
</reference>
<comment type="caution">
    <text evidence="1">The sequence shown here is derived from an EMBL/GenBank/DDBJ whole genome shotgun (WGS) entry which is preliminary data.</text>
</comment>
<dbReference type="EMBL" id="JBHSPB010000010">
    <property type="protein sequence ID" value="MFC5721994.1"/>
    <property type="molecule type" value="Genomic_DNA"/>
</dbReference>